<evidence type="ECO:0000259" key="4">
    <source>
        <dbReference type="Pfam" id="PF14257"/>
    </source>
</evidence>
<proteinExistence type="predicted"/>
<keyword evidence="2" id="KW-1133">Transmembrane helix</keyword>
<dbReference type="KEGG" id="mgg:MPLG2_2942"/>
<evidence type="ECO:0000256" key="3">
    <source>
        <dbReference type="SAM" id="SignalP"/>
    </source>
</evidence>
<dbReference type="AlphaFoldDB" id="A0A2N9JK58"/>
<dbReference type="InterPro" id="IPR025645">
    <property type="entry name" value="DUF4349"/>
</dbReference>
<feature type="chain" id="PRO_5039361542" description="DUF4349 domain-containing protein" evidence="3">
    <location>
        <begin position="25"/>
        <end position="288"/>
    </location>
</feature>
<dbReference type="EMBL" id="LT985188">
    <property type="protein sequence ID" value="SPD87972.1"/>
    <property type="molecule type" value="Genomic_DNA"/>
</dbReference>
<sequence>MRTFTGRRLLATLCLIALTGCTGVATLPVVDSAPAGGDRAEPQASTLPEDGPSDAARDVVRTGSLTVRTADAQAAATQLRALAGANGGYVSSENLSTGDGTRARATIVLSVPADSLDRVMDEAAKVGELVTRELTAKDVTATVADVDARVRTLRESIERVRALMNKAGSIADVARVESELTSRQSELESLLASQKALQKQVERAPITVTLVRPADQVVPTNPFVTGLTNGWAALQNSIAVLLTVLGAVLPFALIAGAIGWPLIHRRRKAGTTAAQAKSAEEKPEDVAG</sequence>
<dbReference type="RefSeq" id="WP_158681215.1">
    <property type="nucleotide sequence ID" value="NZ_BAAAGO010000035.1"/>
</dbReference>
<dbReference type="OrthoDB" id="186919at2"/>
<keyword evidence="3" id="KW-0732">Signal</keyword>
<evidence type="ECO:0000313" key="5">
    <source>
        <dbReference type="EMBL" id="SPD87972.1"/>
    </source>
</evidence>
<name>A0A2N9JK58_9ACTN</name>
<keyword evidence="2" id="KW-0812">Transmembrane</keyword>
<dbReference type="PROSITE" id="PS51257">
    <property type="entry name" value="PROKAR_LIPOPROTEIN"/>
    <property type="match status" value="1"/>
</dbReference>
<organism evidence="5 6">
    <name type="scientific">Micropruina glycogenica</name>
    <dbReference type="NCBI Taxonomy" id="75385"/>
    <lineage>
        <taxon>Bacteria</taxon>
        <taxon>Bacillati</taxon>
        <taxon>Actinomycetota</taxon>
        <taxon>Actinomycetes</taxon>
        <taxon>Propionibacteriales</taxon>
        <taxon>Nocardioidaceae</taxon>
        <taxon>Micropruina</taxon>
    </lineage>
</organism>
<dbReference type="Proteomes" id="UP000238164">
    <property type="component" value="Chromosome 1"/>
</dbReference>
<evidence type="ECO:0000313" key="6">
    <source>
        <dbReference type="Proteomes" id="UP000238164"/>
    </source>
</evidence>
<gene>
    <name evidence="5" type="ORF">MPLG2_2942</name>
</gene>
<reference evidence="5 6" key="1">
    <citation type="submission" date="2018-02" db="EMBL/GenBank/DDBJ databases">
        <authorList>
            <person name="Cohen D.B."/>
            <person name="Kent A.D."/>
        </authorList>
    </citation>
    <scope>NUCLEOTIDE SEQUENCE [LARGE SCALE GENOMIC DNA]</scope>
    <source>
        <strain evidence="5">1</strain>
    </source>
</reference>
<dbReference type="Pfam" id="PF14257">
    <property type="entry name" value="DUF4349"/>
    <property type="match status" value="1"/>
</dbReference>
<accession>A0A2N9JK58</accession>
<keyword evidence="2" id="KW-0472">Membrane</keyword>
<evidence type="ECO:0000256" key="2">
    <source>
        <dbReference type="SAM" id="Phobius"/>
    </source>
</evidence>
<evidence type="ECO:0000256" key="1">
    <source>
        <dbReference type="SAM" id="MobiDB-lite"/>
    </source>
</evidence>
<feature type="signal peptide" evidence="3">
    <location>
        <begin position="1"/>
        <end position="24"/>
    </location>
</feature>
<feature type="transmembrane region" description="Helical" evidence="2">
    <location>
        <begin position="238"/>
        <end position="263"/>
    </location>
</feature>
<keyword evidence="6" id="KW-1185">Reference proteome</keyword>
<protein>
    <recommendedName>
        <fullName evidence="4">DUF4349 domain-containing protein</fullName>
    </recommendedName>
</protein>
<feature type="region of interest" description="Disordered" evidence="1">
    <location>
        <begin position="34"/>
        <end position="56"/>
    </location>
</feature>
<feature type="domain" description="DUF4349" evidence="4">
    <location>
        <begin position="57"/>
        <end position="262"/>
    </location>
</feature>